<dbReference type="RefSeq" id="WP_119424584.1">
    <property type="nucleotide sequence ID" value="NZ_QQXK01000013.1"/>
</dbReference>
<accession>A0A399JE07</accession>
<dbReference type="SUPFAM" id="SSF53613">
    <property type="entry name" value="Ribokinase-like"/>
    <property type="match status" value="1"/>
</dbReference>
<comment type="caution">
    <text evidence="13">The sequence shown here is derived from an EMBL/GenBank/DDBJ whole genome shotgun (WGS) entry which is preliminary data.</text>
</comment>
<dbReference type="EMBL" id="QQXK01000013">
    <property type="protein sequence ID" value="RII42292.1"/>
    <property type="molecule type" value="Genomic_DNA"/>
</dbReference>
<evidence type="ECO:0000313" key="13">
    <source>
        <dbReference type="EMBL" id="RII42292.1"/>
    </source>
</evidence>
<sequence>MGTHPCTTIDPQWPTPGQALARLRSAPPLIQCLTNTVVQQFTANVLLALGASPAMDDTEGEAGVFASIATGVLVNLGTPHAEEAQAMREAIASANAAGTPWVLDPVAIGALPVRTSLAHEFRAARPTVVRGNASEVAALAGAGAGGRGTDTTDSPEAVLGAAAGLARETGGGVAISGPADLITDGERVWRVAGGSEWLTRVTGGGCALGSVVAALAGVLMHDDAWPAGVPGGTEAGGDAGEGAPLGAGTRAAWAATVAHALYSVAAERAAAASRGPGSFAVAFLDELSLLDPADPALAHGARITVAPVEDAEHAAEAIAVDPRTAAGNPAPHEIPANPLPHHGRTYRPTGASNGAGTDPSKELR</sequence>
<dbReference type="InterPro" id="IPR000417">
    <property type="entry name" value="Hyethyz_kinase"/>
</dbReference>
<proteinExistence type="inferred from homology"/>
<dbReference type="InterPro" id="IPR029056">
    <property type="entry name" value="Ribokinase-like"/>
</dbReference>
<comment type="catalytic activity">
    <reaction evidence="1 11">
        <text>5-(2-hydroxyethyl)-4-methylthiazole + ATP = 4-methyl-5-(2-phosphooxyethyl)-thiazole + ADP + H(+)</text>
        <dbReference type="Rhea" id="RHEA:24212"/>
        <dbReference type="ChEBI" id="CHEBI:15378"/>
        <dbReference type="ChEBI" id="CHEBI:17957"/>
        <dbReference type="ChEBI" id="CHEBI:30616"/>
        <dbReference type="ChEBI" id="CHEBI:58296"/>
        <dbReference type="ChEBI" id="CHEBI:456216"/>
        <dbReference type="EC" id="2.7.1.50"/>
    </reaction>
</comment>
<keyword evidence="10 11" id="KW-0784">Thiamine biosynthesis</keyword>
<organism evidence="13 14">
    <name type="scientific">Galactobacter valiniphilus</name>
    <dbReference type="NCBI Taxonomy" id="2676122"/>
    <lineage>
        <taxon>Bacteria</taxon>
        <taxon>Bacillati</taxon>
        <taxon>Actinomycetota</taxon>
        <taxon>Actinomycetes</taxon>
        <taxon>Micrococcales</taxon>
        <taxon>Micrococcaceae</taxon>
        <taxon>Galactobacter</taxon>
    </lineage>
</organism>
<dbReference type="GO" id="GO:0004417">
    <property type="term" value="F:hydroxyethylthiazole kinase activity"/>
    <property type="evidence" value="ECO:0007669"/>
    <property type="project" value="UniProtKB-UniRule"/>
</dbReference>
<feature type="binding site" evidence="11">
    <location>
        <position position="176"/>
    </location>
    <ligand>
        <name>ATP</name>
        <dbReference type="ChEBI" id="CHEBI:30616"/>
    </ligand>
</feature>
<feature type="binding site" evidence="11">
    <location>
        <position position="130"/>
    </location>
    <ligand>
        <name>ATP</name>
        <dbReference type="ChEBI" id="CHEBI:30616"/>
    </ligand>
</feature>
<dbReference type="HAMAP" id="MF_00228">
    <property type="entry name" value="Thz_kinase"/>
    <property type="match status" value="1"/>
</dbReference>
<name>A0A399JE07_9MICC</name>
<evidence type="ECO:0000256" key="4">
    <source>
        <dbReference type="ARBA" id="ARBA00022679"/>
    </source>
</evidence>
<keyword evidence="5 11" id="KW-0479">Metal-binding</keyword>
<evidence type="ECO:0000313" key="14">
    <source>
        <dbReference type="Proteomes" id="UP000265419"/>
    </source>
</evidence>
<comment type="cofactor">
    <cofactor evidence="2 11">
        <name>Mg(2+)</name>
        <dbReference type="ChEBI" id="CHEBI:18420"/>
    </cofactor>
</comment>
<dbReference type="GO" id="GO:0009229">
    <property type="term" value="P:thiamine diphosphate biosynthetic process"/>
    <property type="evidence" value="ECO:0007669"/>
    <property type="project" value="UniProtKB-UniRule"/>
</dbReference>
<dbReference type="AlphaFoldDB" id="A0A399JE07"/>
<dbReference type="GO" id="GO:0005524">
    <property type="term" value="F:ATP binding"/>
    <property type="evidence" value="ECO:0007669"/>
    <property type="project" value="UniProtKB-UniRule"/>
</dbReference>
<evidence type="ECO:0000256" key="6">
    <source>
        <dbReference type="ARBA" id="ARBA00022741"/>
    </source>
</evidence>
<gene>
    <name evidence="11" type="primary">thiM</name>
    <name evidence="13" type="ORF">DWB68_07805</name>
</gene>
<dbReference type="NCBIfam" id="NF006830">
    <property type="entry name" value="PRK09355.1"/>
    <property type="match status" value="1"/>
</dbReference>
<dbReference type="GO" id="GO:0000287">
    <property type="term" value="F:magnesium ion binding"/>
    <property type="evidence" value="ECO:0007669"/>
    <property type="project" value="UniProtKB-UniRule"/>
</dbReference>
<evidence type="ECO:0000256" key="2">
    <source>
        <dbReference type="ARBA" id="ARBA00001946"/>
    </source>
</evidence>
<dbReference type="Gene3D" id="3.40.1190.20">
    <property type="match status" value="1"/>
</dbReference>
<dbReference type="UniPathway" id="UPA00060">
    <property type="reaction ID" value="UER00139"/>
</dbReference>
<keyword evidence="7 11" id="KW-0418">Kinase</keyword>
<evidence type="ECO:0000256" key="12">
    <source>
        <dbReference type="SAM" id="MobiDB-lite"/>
    </source>
</evidence>
<dbReference type="Pfam" id="PF02110">
    <property type="entry name" value="HK"/>
    <property type="match status" value="1"/>
</dbReference>
<keyword evidence="6 11" id="KW-0547">Nucleotide-binding</keyword>
<dbReference type="CDD" id="cd01170">
    <property type="entry name" value="THZ_kinase"/>
    <property type="match status" value="1"/>
</dbReference>
<protein>
    <recommendedName>
        <fullName evidence="11">Hydroxyethylthiazole kinase</fullName>
        <ecNumber evidence="11">2.7.1.50</ecNumber>
    </recommendedName>
    <alternativeName>
        <fullName evidence="11">4-methyl-5-beta-hydroxyethylthiazole kinase</fullName>
        <shortName evidence="11">TH kinase</shortName>
        <shortName evidence="11">Thz kinase</shortName>
    </alternativeName>
</protein>
<comment type="pathway">
    <text evidence="3 11">Cofactor biosynthesis; thiamine diphosphate biosynthesis; 4-methyl-5-(2-phosphoethyl)-thiazole from 5-(2-hydroxyethyl)-4-methylthiazole: step 1/1.</text>
</comment>
<dbReference type="GO" id="GO:0009228">
    <property type="term" value="P:thiamine biosynthetic process"/>
    <property type="evidence" value="ECO:0007669"/>
    <property type="project" value="UniProtKB-KW"/>
</dbReference>
<comment type="similarity">
    <text evidence="11">Belongs to the Thz kinase family.</text>
</comment>
<feature type="region of interest" description="Disordered" evidence="12">
    <location>
        <begin position="324"/>
        <end position="364"/>
    </location>
</feature>
<evidence type="ECO:0000256" key="3">
    <source>
        <dbReference type="ARBA" id="ARBA00004868"/>
    </source>
</evidence>
<evidence type="ECO:0000256" key="7">
    <source>
        <dbReference type="ARBA" id="ARBA00022777"/>
    </source>
</evidence>
<dbReference type="EC" id="2.7.1.50" evidence="11"/>
<evidence type="ECO:0000256" key="8">
    <source>
        <dbReference type="ARBA" id="ARBA00022840"/>
    </source>
</evidence>
<evidence type="ECO:0000256" key="11">
    <source>
        <dbReference type="HAMAP-Rule" id="MF_00228"/>
    </source>
</evidence>
<reference evidence="13 14" key="1">
    <citation type="submission" date="2018-07" db="EMBL/GenBank/DDBJ databases">
        <title>Arthrobacter sp. nov., isolated from raw cow's milk with high bacterial count.</title>
        <authorList>
            <person name="Hahne J."/>
            <person name="Isele D."/>
            <person name="Lipski A."/>
        </authorList>
    </citation>
    <scope>NUCLEOTIDE SEQUENCE [LARGE SCALE GENOMIC DNA]</scope>
    <source>
        <strain evidence="13 14">JZ R-35</strain>
    </source>
</reference>
<evidence type="ECO:0000256" key="10">
    <source>
        <dbReference type="ARBA" id="ARBA00022977"/>
    </source>
</evidence>
<feature type="binding site" evidence="11">
    <location>
        <position position="55"/>
    </location>
    <ligand>
        <name>substrate</name>
    </ligand>
</feature>
<keyword evidence="4 11" id="KW-0808">Transferase</keyword>
<comment type="function">
    <text evidence="11">Catalyzes the phosphorylation of the hydroxyl group of 4-methyl-5-beta-hydroxyethylthiazole (THZ).</text>
</comment>
<feature type="binding site" evidence="11">
    <location>
        <position position="203"/>
    </location>
    <ligand>
        <name>substrate</name>
    </ligand>
</feature>
<dbReference type="PRINTS" id="PR01099">
    <property type="entry name" value="HYETHTZKNASE"/>
</dbReference>
<evidence type="ECO:0000256" key="1">
    <source>
        <dbReference type="ARBA" id="ARBA00001771"/>
    </source>
</evidence>
<evidence type="ECO:0000256" key="5">
    <source>
        <dbReference type="ARBA" id="ARBA00022723"/>
    </source>
</evidence>
<keyword evidence="8 11" id="KW-0067">ATP-binding</keyword>
<keyword evidence="14" id="KW-1185">Reference proteome</keyword>
<evidence type="ECO:0000256" key="9">
    <source>
        <dbReference type="ARBA" id="ARBA00022842"/>
    </source>
</evidence>
<dbReference type="Proteomes" id="UP000265419">
    <property type="component" value="Unassembled WGS sequence"/>
</dbReference>
<keyword evidence="9 11" id="KW-0460">Magnesium</keyword>